<dbReference type="PANTHER" id="PTHR42703:SF1">
    <property type="entry name" value="NA(+)_H(+) ANTIPORTER SUBUNIT D1"/>
    <property type="match status" value="1"/>
</dbReference>
<evidence type="ECO:0000256" key="5">
    <source>
        <dbReference type="ARBA" id="ARBA00022989"/>
    </source>
</evidence>
<evidence type="ECO:0000256" key="1">
    <source>
        <dbReference type="ARBA" id="ARBA00004651"/>
    </source>
</evidence>
<feature type="transmembrane region" description="Helical" evidence="8">
    <location>
        <begin position="210"/>
        <end position="234"/>
    </location>
</feature>
<dbReference type="RefSeq" id="WP_135250757.1">
    <property type="nucleotide sequence ID" value="NZ_SMLK01000005.1"/>
</dbReference>
<dbReference type="GO" id="GO:0042773">
    <property type="term" value="P:ATP synthesis coupled electron transport"/>
    <property type="evidence" value="ECO:0007669"/>
    <property type="project" value="InterPro"/>
</dbReference>
<keyword evidence="5 8" id="KW-1133">Transmembrane helix</keyword>
<feature type="transmembrane region" description="Helical" evidence="8">
    <location>
        <begin position="329"/>
        <end position="349"/>
    </location>
</feature>
<keyword evidence="11" id="KW-1185">Reference proteome</keyword>
<organism evidence="10 11">
    <name type="scientific">Ramlibacter humi</name>
    <dbReference type="NCBI Taxonomy" id="2530451"/>
    <lineage>
        <taxon>Bacteria</taxon>
        <taxon>Pseudomonadati</taxon>
        <taxon>Pseudomonadota</taxon>
        <taxon>Betaproteobacteria</taxon>
        <taxon>Burkholderiales</taxon>
        <taxon>Comamonadaceae</taxon>
        <taxon>Ramlibacter</taxon>
    </lineage>
</organism>
<feature type="transmembrane region" description="Helical" evidence="8">
    <location>
        <begin position="246"/>
        <end position="267"/>
    </location>
</feature>
<keyword evidence="3" id="KW-1003">Cell membrane</keyword>
<protein>
    <submittedName>
        <fullName evidence="10">Monovalent cation/H+ antiporter subunit D</fullName>
    </submittedName>
</protein>
<comment type="caution">
    <text evidence="10">The sequence shown here is derived from an EMBL/GenBank/DDBJ whole genome shotgun (WGS) entry which is preliminary data.</text>
</comment>
<feature type="transmembrane region" description="Helical" evidence="8">
    <location>
        <begin position="383"/>
        <end position="407"/>
    </location>
</feature>
<dbReference type="GO" id="GO:0005886">
    <property type="term" value="C:plasma membrane"/>
    <property type="evidence" value="ECO:0007669"/>
    <property type="project" value="UniProtKB-SubCell"/>
</dbReference>
<dbReference type="InterPro" id="IPR003918">
    <property type="entry name" value="NADH_UbQ_OxRdtase"/>
</dbReference>
<feature type="transmembrane region" description="Helical" evidence="8">
    <location>
        <begin position="135"/>
        <end position="154"/>
    </location>
</feature>
<dbReference type="Proteomes" id="UP000297839">
    <property type="component" value="Unassembled WGS sequence"/>
</dbReference>
<keyword evidence="4 7" id="KW-0812">Transmembrane</keyword>
<feature type="transmembrane region" description="Helical" evidence="8">
    <location>
        <begin position="85"/>
        <end position="105"/>
    </location>
</feature>
<comment type="subcellular location">
    <subcellularLocation>
        <location evidence="1">Cell membrane</location>
        <topology evidence="1">Multi-pass membrane protein</topology>
    </subcellularLocation>
    <subcellularLocation>
        <location evidence="7">Membrane</location>
        <topology evidence="7">Multi-pass membrane protein</topology>
    </subcellularLocation>
</comment>
<feature type="transmembrane region" description="Helical" evidence="8">
    <location>
        <begin position="61"/>
        <end position="79"/>
    </location>
</feature>
<feature type="domain" description="NADH:quinone oxidoreductase/Mrp antiporter transmembrane" evidence="9">
    <location>
        <begin position="130"/>
        <end position="425"/>
    </location>
</feature>
<dbReference type="PRINTS" id="PR01437">
    <property type="entry name" value="NUOXDRDTASE4"/>
</dbReference>
<feature type="transmembrane region" description="Helical" evidence="8">
    <location>
        <begin position="166"/>
        <end position="190"/>
    </location>
</feature>
<dbReference type="Pfam" id="PF00361">
    <property type="entry name" value="Proton_antipo_M"/>
    <property type="match status" value="1"/>
</dbReference>
<dbReference type="GO" id="GO:0008137">
    <property type="term" value="F:NADH dehydrogenase (ubiquinone) activity"/>
    <property type="evidence" value="ECO:0007669"/>
    <property type="project" value="InterPro"/>
</dbReference>
<sequence>MNGWAAHLVVLPVVLPLLAGALLLAIDESRHATKAAISLASALGLLAAAIALVARADTPAAHVYALGGWVAPVGIVLVADRLAVAMVLLTSMLGVAALLFSLARWHRAGPHFHALVQFLLAGLCGAFLTGDLFNLFVFFELLLAASYGLALHGGGALRVRAGLHYIVVNLAASLLFLVGVSLLYGMAGTLNMADLAVRLTQLPEADRPLLQAGAAVLGIAFLLKAGMWPLGFWLPATYSASSAPAGALFCVLSKLGFYAVLRVSYVVFGGLPVADLIALGGMATLVFGMVGMLGSQDLGRIASFSLVSSTGTLLSAAGVGGTAALGPALLYLVASTLATAALFLLVELVERSRAPGANLLAVTADAFGVDSEDETEAEESAGVLIPASVAVLGIAFSCTALVLAGLPPLPGFVAKFSLLSVLLRPEAAGTGAWVLLALVLLSGLASVVAFARAGVRAFWAEAGKAPRVRLIEIVPVAGLIAACLALTVLAGPALAYLQAAADALHPADAYIREVLRQP</sequence>
<feature type="transmembrane region" description="Helical" evidence="8">
    <location>
        <begin position="470"/>
        <end position="497"/>
    </location>
</feature>
<reference evidence="10 11" key="1">
    <citation type="submission" date="2019-03" db="EMBL/GenBank/DDBJ databases">
        <title>Ramlibacter sp. 18x22-1, whole genome shotgun sequence.</title>
        <authorList>
            <person name="Zhang X."/>
            <person name="Feng G."/>
            <person name="Zhu H."/>
        </authorList>
    </citation>
    <scope>NUCLEOTIDE SEQUENCE [LARGE SCALE GENOMIC DNA]</scope>
    <source>
        <strain evidence="10 11">18x22-1</strain>
    </source>
</reference>
<dbReference type="OrthoDB" id="9768329at2"/>
<dbReference type="EMBL" id="SMLK01000005">
    <property type="protein sequence ID" value="TFY99038.1"/>
    <property type="molecule type" value="Genomic_DNA"/>
</dbReference>
<dbReference type="InterPro" id="IPR001750">
    <property type="entry name" value="ND/Mrp_TM"/>
</dbReference>
<feature type="transmembrane region" description="Helical" evidence="8">
    <location>
        <begin position="301"/>
        <end position="323"/>
    </location>
</feature>
<evidence type="ECO:0000259" key="9">
    <source>
        <dbReference type="Pfam" id="PF00361"/>
    </source>
</evidence>
<dbReference type="AlphaFoldDB" id="A0A4Z0BM69"/>
<feature type="transmembrane region" description="Helical" evidence="8">
    <location>
        <begin position="35"/>
        <end position="54"/>
    </location>
</feature>
<evidence type="ECO:0000313" key="10">
    <source>
        <dbReference type="EMBL" id="TFY99038.1"/>
    </source>
</evidence>
<feature type="transmembrane region" description="Helical" evidence="8">
    <location>
        <begin position="112"/>
        <end position="129"/>
    </location>
</feature>
<evidence type="ECO:0000256" key="2">
    <source>
        <dbReference type="ARBA" id="ARBA00005346"/>
    </source>
</evidence>
<name>A0A4Z0BM69_9BURK</name>
<dbReference type="InterPro" id="IPR050586">
    <property type="entry name" value="CPA3_Na-H_Antiporter_D"/>
</dbReference>
<evidence type="ECO:0000256" key="3">
    <source>
        <dbReference type="ARBA" id="ARBA00022475"/>
    </source>
</evidence>
<gene>
    <name evidence="10" type="ORF">EZ216_15875</name>
</gene>
<feature type="transmembrane region" description="Helical" evidence="8">
    <location>
        <begin position="427"/>
        <end position="450"/>
    </location>
</feature>
<evidence type="ECO:0000256" key="7">
    <source>
        <dbReference type="RuleBase" id="RU000320"/>
    </source>
</evidence>
<dbReference type="PANTHER" id="PTHR42703">
    <property type="entry name" value="NADH DEHYDROGENASE"/>
    <property type="match status" value="1"/>
</dbReference>
<evidence type="ECO:0000256" key="8">
    <source>
        <dbReference type="SAM" id="Phobius"/>
    </source>
</evidence>
<proteinExistence type="inferred from homology"/>
<keyword evidence="6 8" id="KW-0472">Membrane</keyword>
<feature type="transmembrane region" description="Helical" evidence="8">
    <location>
        <begin position="273"/>
        <end position="294"/>
    </location>
</feature>
<comment type="similarity">
    <text evidence="2">Belongs to the CPA3 antiporters (TC 2.A.63) subunit D family.</text>
</comment>
<dbReference type="NCBIfam" id="NF009309">
    <property type="entry name" value="PRK12666.1"/>
    <property type="match status" value="1"/>
</dbReference>
<accession>A0A4Z0BM69</accession>
<evidence type="ECO:0000256" key="4">
    <source>
        <dbReference type="ARBA" id="ARBA00022692"/>
    </source>
</evidence>
<evidence type="ECO:0000256" key="6">
    <source>
        <dbReference type="ARBA" id="ARBA00023136"/>
    </source>
</evidence>
<evidence type="ECO:0000313" key="11">
    <source>
        <dbReference type="Proteomes" id="UP000297839"/>
    </source>
</evidence>